<reference evidence="2 3" key="1">
    <citation type="submission" date="2019-09" db="EMBL/GenBank/DDBJ databases">
        <title>Draft genome sequences of 48 bacterial type strains from the CCUG.</title>
        <authorList>
            <person name="Tunovic T."/>
            <person name="Pineiro-Iglesias B."/>
            <person name="Unosson C."/>
            <person name="Inganas E."/>
            <person name="Ohlen M."/>
            <person name="Cardew S."/>
            <person name="Jensie-Markopoulos S."/>
            <person name="Salva-Serra F."/>
            <person name="Jaen-Luchoro D."/>
            <person name="Karlsson R."/>
            <person name="Svensson-Stadler L."/>
            <person name="Chun J."/>
            <person name="Moore E."/>
        </authorList>
    </citation>
    <scope>NUCLEOTIDE SEQUENCE [LARGE SCALE GENOMIC DNA]</scope>
    <source>
        <strain evidence="2 3">CCUG 30977</strain>
    </source>
</reference>
<dbReference type="Proteomes" id="UP000430120">
    <property type="component" value="Unassembled WGS sequence"/>
</dbReference>
<dbReference type="Pfam" id="PF12680">
    <property type="entry name" value="SnoaL_2"/>
    <property type="match status" value="1"/>
</dbReference>
<proteinExistence type="predicted"/>
<dbReference type="InterPro" id="IPR037401">
    <property type="entry name" value="SnoaL-like"/>
</dbReference>
<dbReference type="AlphaFoldDB" id="A0A643FCG9"/>
<comment type="caution">
    <text evidence="2">The sequence shown here is derived from an EMBL/GenBank/DDBJ whole genome shotgun (WGS) entry which is preliminary data.</text>
</comment>
<protein>
    <submittedName>
        <fullName evidence="2">Nuclear transport factor 2 family protein</fullName>
    </submittedName>
</protein>
<dbReference type="EMBL" id="VZPB01000019">
    <property type="protein sequence ID" value="KAB0583054.1"/>
    <property type="molecule type" value="Genomic_DNA"/>
</dbReference>
<dbReference type="OrthoDB" id="1115105at2"/>
<evidence type="ECO:0000259" key="1">
    <source>
        <dbReference type="Pfam" id="PF12680"/>
    </source>
</evidence>
<name>A0A643FCG9_IDEDE</name>
<sequence length="148" mass="16834">MPPRPINDPRTARLVAAYEALRPDTVPQLLALYDDEALFKDPFNEVRGQAAIGRIFTHMFQALDAPRFDVRVAVTEGDDAFLTWDFHFARRGQSERWTIRGASHLLYTPAGQVSVHRDYWDAAEELYAKLPLLGVLMRALQRRLGTPA</sequence>
<organism evidence="2 3">
    <name type="scientific">Ideonella dechloratans</name>
    <dbReference type="NCBI Taxonomy" id="36863"/>
    <lineage>
        <taxon>Bacteria</taxon>
        <taxon>Pseudomonadati</taxon>
        <taxon>Pseudomonadota</taxon>
        <taxon>Betaproteobacteria</taxon>
        <taxon>Burkholderiales</taxon>
        <taxon>Sphaerotilaceae</taxon>
        <taxon>Ideonella</taxon>
    </lineage>
</organism>
<evidence type="ECO:0000313" key="3">
    <source>
        <dbReference type="Proteomes" id="UP000430120"/>
    </source>
</evidence>
<dbReference type="Gene3D" id="3.10.450.50">
    <property type="match status" value="1"/>
</dbReference>
<keyword evidence="3" id="KW-1185">Reference proteome</keyword>
<gene>
    <name evidence="2" type="ORF">F7Q92_09990</name>
</gene>
<dbReference type="SUPFAM" id="SSF54427">
    <property type="entry name" value="NTF2-like"/>
    <property type="match status" value="1"/>
</dbReference>
<accession>A0A643FCG9</accession>
<feature type="domain" description="SnoaL-like" evidence="1">
    <location>
        <begin position="16"/>
        <end position="105"/>
    </location>
</feature>
<dbReference type="InterPro" id="IPR032710">
    <property type="entry name" value="NTF2-like_dom_sf"/>
</dbReference>
<dbReference type="RefSeq" id="WP_151124005.1">
    <property type="nucleotide sequence ID" value="NZ_CP088081.1"/>
</dbReference>
<evidence type="ECO:0000313" key="2">
    <source>
        <dbReference type="EMBL" id="KAB0583054.1"/>
    </source>
</evidence>